<dbReference type="Proteomes" id="UP001519460">
    <property type="component" value="Unassembled WGS sequence"/>
</dbReference>
<evidence type="ECO:0000313" key="1">
    <source>
        <dbReference type="EMBL" id="KAK7508369.1"/>
    </source>
</evidence>
<accession>A0ABD0M939</accession>
<gene>
    <name evidence="1" type="ORF">BaRGS_00000608</name>
</gene>
<sequence>MRQTVTVLRQVPSTFHINLNDNGLDLKGGLIRHASNSETTTESYQRLHLEGSVQNNVFVCVYRCIKTR</sequence>
<dbReference type="EMBL" id="JACVVK020000002">
    <property type="protein sequence ID" value="KAK7508369.1"/>
    <property type="molecule type" value="Genomic_DNA"/>
</dbReference>
<dbReference type="AlphaFoldDB" id="A0ABD0M939"/>
<evidence type="ECO:0000313" key="2">
    <source>
        <dbReference type="Proteomes" id="UP001519460"/>
    </source>
</evidence>
<name>A0ABD0M939_9CAEN</name>
<proteinExistence type="predicted"/>
<feature type="non-terminal residue" evidence="1">
    <location>
        <position position="68"/>
    </location>
</feature>
<protein>
    <submittedName>
        <fullName evidence="1">Uncharacterized protein</fullName>
    </submittedName>
</protein>
<organism evidence="1 2">
    <name type="scientific">Batillaria attramentaria</name>
    <dbReference type="NCBI Taxonomy" id="370345"/>
    <lineage>
        <taxon>Eukaryota</taxon>
        <taxon>Metazoa</taxon>
        <taxon>Spiralia</taxon>
        <taxon>Lophotrochozoa</taxon>
        <taxon>Mollusca</taxon>
        <taxon>Gastropoda</taxon>
        <taxon>Caenogastropoda</taxon>
        <taxon>Sorbeoconcha</taxon>
        <taxon>Cerithioidea</taxon>
        <taxon>Batillariidae</taxon>
        <taxon>Batillaria</taxon>
    </lineage>
</organism>
<comment type="caution">
    <text evidence="1">The sequence shown here is derived from an EMBL/GenBank/DDBJ whole genome shotgun (WGS) entry which is preliminary data.</text>
</comment>
<keyword evidence="2" id="KW-1185">Reference proteome</keyword>
<reference evidence="1 2" key="1">
    <citation type="journal article" date="2023" name="Sci. Data">
        <title>Genome assembly of the Korean intertidal mud-creeper Batillaria attramentaria.</title>
        <authorList>
            <person name="Patra A.K."/>
            <person name="Ho P.T."/>
            <person name="Jun S."/>
            <person name="Lee S.J."/>
            <person name="Kim Y."/>
            <person name="Won Y.J."/>
        </authorList>
    </citation>
    <scope>NUCLEOTIDE SEQUENCE [LARGE SCALE GENOMIC DNA]</scope>
    <source>
        <strain evidence="1">Wonlab-2016</strain>
    </source>
</reference>